<proteinExistence type="predicted"/>
<reference evidence="6 7" key="1">
    <citation type="submission" date="2019-11" db="EMBL/GenBank/DDBJ databases">
        <title>Metabolism of dissolved organic matter in forest soils.</title>
        <authorList>
            <person name="Cyle K.T."/>
            <person name="Wilhelm R.C."/>
            <person name="Martinez C.E."/>
        </authorList>
    </citation>
    <scope>NUCLEOTIDE SEQUENCE [LARGE SCALE GENOMIC DNA]</scope>
    <source>
        <strain evidence="6 7">1N</strain>
    </source>
</reference>
<evidence type="ECO:0008006" key="8">
    <source>
        <dbReference type="Google" id="ProtNLM"/>
    </source>
</evidence>
<evidence type="ECO:0000256" key="1">
    <source>
        <dbReference type="ARBA" id="ARBA00004141"/>
    </source>
</evidence>
<evidence type="ECO:0000256" key="3">
    <source>
        <dbReference type="ARBA" id="ARBA00022989"/>
    </source>
</evidence>
<dbReference type="EMBL" id="WOEY01000078">
    <property type="protein sequence ID" value="NPT43491.1"/>
    <property type="molecule type" value="Genomic_DNA"/>
</dbReference>
<dbReference type="RefSeq" id="WP_172312745.1">
    <property type="nucleotide sequence ID" value="NZ_WOEY01000078.1"/>
</dbReference>
<accession>A0ABX2BRX2</accession>
<name>A0ABX2BRX2_9BURK</name>
<evidence type="ECO:0000256" key="4">
    <source>
        <dbReference type="ARBA" id="ARBA00023136"/>
    </source>
</evidence>
<evidence type="ECO:0000313" key="7">
    <source>
        <dbReference type="Proteomes" id="UP000652198"/>
    </source>
</evidence>
<sequence length="53" mass="5904">MGSYTFDFSFLQDYRGDIIHGIWLTLSMSVASMLFGLIVGTGAALARLYPRRS</sequence>
<comment type="caution">
    <text evidence="6">The sequence shown here is derived from an EMBL/GenBank/DDBJ whole genome shotgun (WGS) entry which is preliminary data.</text>
</comment>
<evidence type="ECO:0000256" key="2">
    <source>
        <dbReference type="ARBA" id="ARBA00022692"/>
    </source>
</evidence>
<comment type="subcellular location">
    <subcellularLocation>
        <location evidence="1">Membrane</location>
        <topology evidence="1">Multi-pass membrane protein</topology>
    </subcellularLocation>
</comment>
<gene>
    <name evidence="6" type="ORF">GNZ12_19695</name>
</gene>
<keyword evidence="2 5" id="KW-0812">Transmembrane</keyword>
<feature type="transmembrane region" description="Helical" evidence="5">
    <location>
        <begin position="20"/>
        <end position="46"/>
    </location>
</feature>
<keyword evidence="3 5" id="KW-1133">Transmembrane helix</keyword>
<dbReference type="InterPro" id="IPR035906">
    <property type="entry name" value="MetI-like_sf"/>
</dbReference>
<dbReference type="Gene3D" id="1.10.3720.10">
    <property type="entry name" value="MetI-like"/>
    <property type="match status" value="1"/>
</dbReference>
<dbReference type="Proteomes" id="UP000652198">
    <property type="component" value="Unassembled WGS sequence"/>
</dbReference>
<protein>
    <recommendedName>
        <fullName evidence="8">Amino acid ABC transporter permease</fullName>
    </recommendedName>
</protein>
<keyword evidence="7" id="KW-1185">Reference proteome</keyword>
<evidence type="ECO:0000256" key="5">
    <source>
        <dbReference type="SAM" id="Phobius"/>
    </source>
</evidence>
<keyword evidence="4 5" id="KW-0472">Membrane</keyword>
<organism evidence="6 7">
    <name type="scientific">Paraburkholderia solitsugae</name>
    <dbReference type="NCBI Taxonomy" id="2675748"/>
    <lineage>
        <taxon>Bacteria</taxon>
        <taxon>Pseudomonadati</taxon>
        <taxon>Pseudomonadota</taxon>
        <taxon>Betaproteobacteria</taxon>
        <taxon>Burkholderiales</taxon>
        <taxon>Burkholderiaceae</taxon>
        <taxon>Paraburkholderia</taxon>
    </lineage>
</organism>
<dbReference type="SUPFAM" id="SSF161098">
    <property type="entry name" value="MetI-like"/>
    <property type="match status" value="1"/>
</dbReference>
<evidence type="ECO:0000313" key="6">
    <source>
        <dbReference type="EMBL" id="NPT43491.1"/>
    </source>
</evidence>